<feature type="transmembrane region" description="Helical" evidence="1">
    <location>
        <begin position="85"/>
        <end position="105"/>
    </location>
</feature>
<dbReference type="KEGG" id="mae:Maeo_1191"/>
<gene>
    <name evidence="2" type="ordered locus">Maeo_1191</name>
</gene>
<dbReference type="Proteomes" id="UP000001106">
    <property type="component" value="Chromosome"/>
</dbReference>
<name>A6UW96_META3</name>
<dbReference type="AlphaFoldDB" id="A6UW96"/>
<evidence type="ECO:0000313" key="2">
    <source>
        <dbReference type="EMBL" id="ABR56768.1"/>
    </source>
</evidence>
<sequence length="112" mass="12442">MINNDNIINIVGFGVIMIDIYTFVNINIVKDIVLIICSLGILIASVRLWIQKDGKNMVYARLHIAGVVDIACIVILLVLNQPLLALIYLILCPFAAHAIANGDYYDELKETN</sequence>
<reference evidence="2" key="1">
    <citation type="submission" date="2007-06" db="EMBL/GenBank/DDBJ databases">
        <title>Complete sequence of Methanococcus aeolicus Nankai-3.</title>
        <authorList>
            <consortium name="US DOE Joint Genome Institute"/>
            <person name="Copeland A."/>
            <person name="Lucas S."/>
            <person name="Lapidus A."/>
            <person name="Barry K."/>
            <person name="Glavina del Rio T."/>
            <person name="Dalin E."/>
            <person name="Tice H."/>
            <person name="Pitluck S."/>
            <person name="Chain P."/>
            <person name="Malfatti S."/>
            <person name="Shin M."/>
            <person name="Vergez L."/>
            <person name="Schmutz J."/>
            <person name="Larimer F."/>
            <person name="Land M."/>
            <person name="Hauser L."/>
            <person name="Kyrpides N."/>
            <person name="Lykidis A."/>
            <person name="Sieprawska-Lupa M."/>
            <person name="Whitman W.B."/>
            <person name="Richardson P."/>
        </authorList>
    </citation>
    <scope>NUCLEOTIDE SEQUENCE [LARGE SCALE GENOMIC DNA]</scope>
    <source>
        <strain evidence="2">Nankai-3</strain>
    </source>
</reference>
<feature type="transmembrane region" description="Helical" evidence="1">
    <location>
        <begin position="7"/>
        <end position="26"/>
    </location>
</feature>
<dbReference type="NCBIfam" id="NF004926">
    <property type="entry name" value="PRK06286.1-1"/>
    <property type="match status" value="1"/>
</dbReference>
<keyword evidence="3" id="KW-1185">Reference proteome</keyword>
<accession>A6UW96</accession>
<evidence type="ECO:0000256" key="1">
    <source>
        <dbReference type="SAM" id="Phobius"/>
    </source>
</evidence>
<dbReference type="HOGENOM" id="CLU_171540_0_0_2"/>
<feature type="transmembrane region" description="Helical" evidence="1">
    <location>
        <begin position="62"/>
        <end position="79"/>
    </location>
</feature>
<feature type="transmembrane region" description="Helical" evidence="1">
    <location>
        <begin position="32"/>
        <end position="50"/>
    </location>
</feature>
<keyword evidence="1" id="KW-0812">Transmembrane</keyword>
<organism evidence="2 3">
    <name type="scientific">Methanococcus aeolicus (strain ATCC BAA-1280 / DSM 17508 / OCM 812 / Nankai-3)</name>
    <dbReference type="NCBI Taxonomy" id="419665"/>
    <lineage>
        <taxon>Archaea</taxon>
        <taxon>Methanobacteriati</taxon>
        <taxon>Methanobacteriota</taxon>
        <taxon>Methanomada group</taxon>
        <taxon>Methanococci</taxon>
        <taxon>Methanococcales</taxon>
        <taxon>Methanococcaceae</taxon>
        <taxon>Methanococcus</taxon>
    </lineage>
</organism>
<dbReference type="EMBL" id="CP000743">
    <property type="protein sequence ID" value="ABR56768.1"/>
    <property type="molecule type" value="Genomic_DNA"/>
</dbReference>
<proteinExistence type="predicted"/>
<keyword evidence="1" id="KW-0472">Membrane</keyword>
<protein>
    <submittedName>
        <fullName evidence="2">Uncharacterized protein</fullName>
    </submittedName>
</protein>
<keyword evidence="1" id="KW-1133">Transmembrane helix</keyword>
<dbReference type="eggNOG" id="arCOG04877">
    <property type="taxonomic scope" value="Archaea"/>
</dbReference>
<evidence type="ECO:0000313" key="3">
    <source>
        <dbReference type="Proteomes" id="UP000001106"/>
    </source>
</evidence>
<dbReference type="STRING" id="419665.Maeo_1191"/>